<evidence type="ECO:0000256" key="2">
    <source>
        <dbReference type="PROSITE-ProRule" id="PRU00169"/>
    </source>
</evidence>
<protein>
    <submittedName>
        <fullName evidence="5">Response regulator</fullName>
    </submittedName>
</protein>
<keyword evidence="7" id="KW-1185">Reference proteome</keyword>
<dbReference type="Proteomes" id="UP000531581">
    <property type="component" value="Unassembled WGS sequence"/>
</dbReference>
<dbReference type="InterPro" id="IPR011006">
    <property type="entry name" value="CheY-like_superfamily"/>
</dbReference>
<organism evidence="5 6">
    <name type="scientific">Sphingomonas sanguinis</name>
    <dbReference type="NCBI Taxonomy" id="33051"/>
    <lineage>
        <taxon>Bacteria</taxon>
        <taxon>Pseudomonadati</taxon>
        <taxon>Pseudomonadota</taxon>
        <taxon>Alphaproteobacteria</taxon>
        <taxon>Sphingomonadales</taxon>
        <taxon>Sphingomonadaceae</taxon>
        <taxon>Sphingomonas</taxon>
    </lineage>
</organism>
<name>A0A7Y7R0G2_9SPHN</name>
<dbReference type="GO" id="GO:0000160">
    <property type="term" value="P:phosphorelay signal transduction system"/>
    <property type="evidence" value="ECO:0007669"/>
    <property type="project" value="InterPro"/>
</dbReference>
<evidence type="ECO:0000313" key="5">
    <source>
        <dbReference type="EMBL" id="NVP33408.1"/>
    </source>
</evidence>
<evidence type="ECO:0000313" key="7">
    <source>
        <dbReference type="Proteomes" id="UP000557656"/>
    </source>
</evidence>
<gene>
    <name evidence="4" type="ORF">HKX05_19770</name>
    <name evidence="5" type="ORF">HLV41_20440</name>
</gene>
<dbReference type="Pfam" id="PF00072">
    <property type="entry name" value="Response_reg"/>
    <property type="match status" value="1"/>
</dbReference>
<feature type="domain" description="Response regulatory" evidence="3">
    <location>
        <begin position="9"/>
        <end position="122"/>
    </location>
</feature>
<dbReference type="PROSITE" id="PS50110">
    <property type="entry name" value="RESPONSE_REGULATORY"/>
    <property type="match status" value="1"/>
</dbReference>
<dbReference type="Gene3D" id="3.40.50.2300">
    <property type="match status" value="1"/>
</dbReference>
<dbReference type="Proteomes" id="UP000557656">
    <property type="component" value="Unassembled WGS sequence"/>
</dbReference>
<evidence type="ECO:0000259" key="3">
    <source>
        <dbReference type="PROSITE" id="PS50110"/>
    </source>
</evidence>
<accession>A0A7Y7R0G2</accession>
<keyword evidence="1 2" id="KW-0597">Phosphoprotein</keyword>
<dbReference type="InterPro" id="IPR050595">
    <property type="entry name" value="Bact_response_regulator"/>
</dbReference>
<feature type="modified residue" description="4-aspartylphosphate" evidence="2">
    <location>
        <position position="59"/>
    </location>
</feature>
<dbReference type="GeneID" id="78488085"/>
<dbReference type="EMBL" id="JABYQV010000039">
    <property type="protein sequence ID" value="NVP33408.1"/>
    <property type="molecule type" value="Genomic_DNA"/>
</dbReference>
<evidence type="ECO:0000256" key="1">
    <source>
        <dbReference type="ARBA" id="ARBA00022553"/>
    </source>
</evidence>
<comment type="caution">
    <text evidence="5">The sequence shown here is derived from an EMBL/GenBank/DDBJ whole genome shotgun (WGS) entry which is preliminary data.</text>
</comment>
<dbReference type="SUPFAM" id="SSF52172">
    <property type="entry name" value="CheY-like"/>
    <property type="match status" value="1"/>
</dbReference>
<dbReference type="InterPro" id="IPR001789">
    <property type="entry name" value="Sig_transdc_resp-reg_receiver"/>
</dbReference>
<evidence type="ECO:0000313" key="6">
    <source>
        <dbReference type="Proteomes" id="UP000531581"/>
    </source>
</evidence>
<sequence length="123" mass="13520">MGQAIPPRSILIVEDEPFVRYDLVDFFEDRGFKVFEAEDADEAIEVLAANASIRIVLTDVQMPGSMDGVKLAHFVRDRYPPTILIVVSGMANPSAADLPDRAVFVGKPFDPRHVLGVIDHLSA</sequence>
<dbReference type="PANTHER" id="PTHR44591">
    <property type="entry name" value="STRESS RESPONSE REGULATOR PROTEIN 1"/>
    <property type="match status" value="1"/>
</dbReference>
<proteinExistence type="predicted"/>
<evidence type="ECO:0000313" key="4">
    <source>
        <dbReference type="EMBL" id="NNG55584.1"/>
    </source>
</evidence>
<dbReference type="RefSeq" id="WP_061781517.1">
    <property type="nucleotide sequence ID" value="NZ_JABEOV010000038.1"/>
</dbReference>
<dbReference type="EMBL" id="JABEOV010000038">
    <property type="protein sequence ID" value="NNG55584.1"/>
    <property type="molecule type" value="Genomic_DNA"/>
</dbReference>
<reference evidence="6 7" key="1">
    <citation type="submission" date="2020-05" db="EMBL/GenBank/DDBJ databases">
        <title>Draft Genome Sequences of Sphingomonas sp. Isolated from the International Space Station.</title>
        <authorList>
            <person name="Bijlani S."/>
            <person name="Singh N.K."/>
            <person name="Mason C.E."/>
            <person name="Wang C.C."/>
            <person name="Venkateswaran K."/>
        </authorList>
    </citation>
    <scope>NUCLEOTIDE SEQUENCE [LARGE SCALE GENOMIC DNA]</scope>
    <source>
        <strain evidence="4 7">IIF7SW-B5</strain>
        <strain evidence="5">ISS-IIF7SWP</strain>
    </source>
</reference>
<dbReference type="PANTHER" id="PTHR44591:SF21">
    <property type="entry name" value="TWO-COMPONENT RESPONSE REGULATOR"/>
    <property type="match status" value="1"/>
</dbReference>
<dbReference type="SMART" id="SM00448">
    <property type="entry name" value="REC"/>
    <property type="match status" value="1"/>
</dbReference>
<dbReference type="AlphaFoldDB" id="A0A7Y7R0G2"/>